<feature type="chain" id="PRO_5022039810" evidence="1">
    <location>
        <begin position="25"/>
        <end position="312"/>
    </location>
</feature>
<reference evidence="3 4" key="1">
    <citation type="submission" date="2019-02" db="EMBL/GenBank/DDBJ databases">
        <title>Deep-cultivation of Planctomycetes and their phenomic and genomic characterization uncovers novel biology.</title>
        <authorList>
            <person name="Wiegand S."/>
            <person name="Jogler M."/>
            <person name="Boedeker C."/>
            <person name="Pinto D."/>
            <person name="Vollmers J."/>
            <person name="Rivas-Marin E."/>
            <person name="Kohn T."/>
            <person name="Peeters S.H."/>
            <person name="Heuer A."/>
            <person name="Rast P."/>
            <person name="Oberbeckmann S."/>
            <person name="Bunk B."/>
            <person name="Jeske O."/>
            <person name="Meyerdierks A."/>
            <person name="Storesund J.E."/>
            <person name="Kallscheuer N."/>
            <person name="Luecker S."/>
            <person name="Lage O.M."/>
            <person name="Pohl T."/>
            <person name="Merkel B.J."/>
            <person name="Hornburger P."/>
            <person name="Mueller R.-W."/>
            <person name="Bruemmer F."/>
            <person name="Labrenz M."/>
            <person name="Spormann A.M."/>
            <person name="Op den Camp H."/>
            <person name="Overmann J."/>
            <person name="Amann R."/>
            <person name="Jetten M.S.M."/>
            <person name="Mascher T."/>
            <person name="Medema M.H."/>
            <person name="Devos D.P."/>
            <person name="Kaster A.-K."/>
            <person name="Ovreas L."/>
            <person name="Rohde M."/>
            <person name="Galperin M.Y."/>
            <person name="Jogler C."/>
        </authorList>
    </citation>
    <scope>NUCLEOTIDE SEQUENCE [LARGE SCALE GENOMIC DNA]</scope>
    <source>
        <strain evidence="3 4">ETA_A8</strain>
    </source>
</reference>
<evidence type="ECO:0000313" key="4">
    <source>
        <dbReference type="Proteomes" id="UP000315017"/>
    </source>
</evidence>
<organism evidence="3 4">
    <name type="scientific">Anatilimnocola aggregata</name>
    <dbReference type="NCBI Taxonomy" id="2528021"/>
    <lineage>
        <taxon>Bacteria</taxon>
        <taxon>Pseudomonadati</taxon>
        <taxon>Planctomycetota</taxon>
        <taxon>Planctomycetia</taxon>
        <taxon>Pirellulales</taxon>
        <taxon>Pirellulaceae</taxon>
        <taxon>Anatilimnocola</taxon>
    </lineage>
</organism>
<feature type="signal peptide" evidence="1">
    <location>
        <begin position="1"/>
        <end position="24"/>
    </location>
</feature>
<dbReference type="InterPro" id="IPR032710">
    <property type="entry name" value="NTF2-like_dom_sf"/>
</dbReference>
<evidence type="ECO:0000259" key="2">
    <source>
        <dbReference type="Pfam" id="PF14534"/>
    </source>
</evidence>
<evidence type="ECO:0000313" key="3">
    <source>
        <dbReference type="EMBL" id="QDU26882.1"/>
    </source>
</evidence>
<dbReference type="RefSeq" id="WP_238397721.1">
    <property type="nucleotide sequence ID" value="NZ_CP036274.1"/>
</dbReference>
<protein>
    <submittedName>
        <fullName evidence="3">SnoaL-like domain protein</fullName>
    </submittedName>
</protein>
<proteinExistence type="predicted"/>
<dbReference type="Pfam" id="PF14534">
    <property type="entry name" value="DUF4440"/>
    <property type="match status" value="1"/>
</dbReference>
<gene>
    <name evidence="3" type="ORF">ETAA8_19660</name>
</gene>
<dbReference type="InterPro" id="IPR027843">
    <property type="entry name" value="DUF4440"/>
</dbReference>
<dbReference type="NCBIfam" id="TIGR02246">
    <property type="entry name" value="SgcJ/EcaC family oxidoreductase"/>
    <property type="match status" value="1"/>
</dbReference>
<feature type="domain" description="DUF4440" evidence="2">
    <location>
        <begin position="46"/>
        <end position="154"/>
    </location>
</feature>
<dbReference type="Gene3D" id="3.10.450.50">
    <property type="match status" value="1"/>
</dbReference>
<dbReference type="EMBL" id="CP036274">
    <property type="protein sequence ID" value="QDU26882.1"/>
    <property type="molecule type" value="Genomic_DNA"/>
</dbReference>
<dbReference type="SUPFAM" id="SSF54427">
    <property type="entry name" value="NTF2-like"/>
    <property type="match status" value="1"/>
</dbReference>
<accession>A0A517Y9P5</accession>
<dbReference type="InterPro" id="IPR011944">
    <property type="entry name" value="Steroid_delta5-4_isomerase"/>
</dbReference>
<keyword evidence="1" id="KW-0732">Signal</keyword>
<keyword evidence="4" id="KW-1185">Reference proteome</keyword>
<sequence length="312" mass="33792" precursor="true">MRPAVTLPVIAVLIWTFLSTLSSAQKPTVATDQKPTVDAAAELAAIRAESSTFVTAFNKRDAKAVAALFTEDGQYIDDAGRKFSGRAAIEKEYAEHFAQNPTAKITILIDSLRLLSDGAAMEEGRATVDPAPEGAPGVSKYSAVHVKVGGKWQMATVRDTWEASPSTHDKVADLNWLIGNWSAEEHGGKMESTCRWIANKSFVERRYTTTHADGTMTSGLQIIGWNPAERSVQSWNFSNDGGHAIGFWSPVENGWSAEVRGVTGTGAPTTAVNHLKRLDENAYVWQSTNRTVAGQSVADTDEVVLKRQAAKK</sequence>
<dbReference type="KEGG" id="aagg:ETAA8_19660"/>
<dbReference type="AlphaFoldDB" id="A0A517Y9P5"/>
<name>A0A517Y9P5_9BACT</name>
<evidence type="ECO:0000256" key="1">
    <source>
        <dbReference type="SAM" id="SignalP"/>
    </source>
</evidence>
<dbReference type="Proteomes" id="UP000315017">
    <property type="component" value="Chromosome"/>
</dbReference>